<protein>
    <submittedName>
        <fullName evidence="1">Uncharacterized protein</fullName>
    </submittedName>
</protein>
<reference evidence="1" key="1">
    <citation type="journal article" date="2020" name="Nature">
        <title>Giant virus diversity and host interactions through global metagenomics.</title>
        <authorList>
            <person name="Schulz F."/>
            <person name="Roux S."/>
            <person name="Paez-Espino D."/>
            <person name="Jungbluth S."/>
            <person name="Walsh D.A."/>
            <person name="Denef V.J."/>
            <person name="McMahon K.D."/>
            <person name="Konstantinidis K.T."/>
            <person name="Eloe-Fadrosh E.A."/>
            <person name="Kyrpides N.C."/>
            <person name="Woyke T."/>
        </authorList>
    </citation>
    <scope>NUCLEOTIDE SEQUENCE</scope>
    <source>
        <strain evidence="1">GVMAG-M-3300020192-26</strain>
    </source>
</reference>
<name>A0A6C0C5T7_9ZZZZ</name>
<accession>A0A6C0C5T7</accession>
<organism evidence="1">
    <name type="scientific">viral metagenome</name>
    <dbReference type="NCBI Taxonomy" id="1070528"/>
    <lineage>
        <taxon>unclassified sequences</taxon>
        <taxon>metagenomes</taxon>
        <taxon>organismal metagenomes</taxon>
    </lineage>
</organism>
<proteinExistence type="predicted"/>
<evidence type="ECO:0000313" key="1">
    <source>
        <dbReference type="EMBL" id="QHT00076.1"/>
    </source>
</evidence>
<dbReference type="AlphaFoldDB" id="A0A6C0C5T7"/>
<sequence length="77" mass="9429">MADMIINNYNRECNYIVERNCTQRIRLDLSPEYCYIVFGHCNIYAYVDPITDKVLFFDYYYPNNYQKIDNIKVINMY</sequence>
<dbReference type="EMBL" id="MN739352">
    <property type="protein sequence ID" value="QHT00076.1"/>
    <property type="molecule type" value="Genomic_DNA"/>
</dbReference>